<organism evidence="1">
    <name type="scientific">Anguilla anguilla</name>
    <name type="common">European freshwater eel</name>
    <name type="synonym">Muraena anguilla</name>
    <dbReference type="NCBI Taxonomy" id="7936"/>
    <lineage>
        <taxon>Eukaryota</taxon>
        <taxon>Metazoa</taxon>
        <taxon>Chordata</taxon>
        <taxon>Craniata</taxon>
        <taxon>Vertebrata</taxon>
        <taxon>Euteleostomi</taxon>
        <taxon>Actinopterygii</taxon>
        <taxon>Neopterygii</taxon>
        <taxon>Teleostei</taxon>
        <taxon>Anguilliformes</taxon>
        <taxon>Anguillidae</taxon>
        <taxon>Anguilla</taxon>
    </lineage>
</organism>
<dbReference type="AlphaFoldDB" id="A0A0E9PPL5"/>
<name>A0A0E9PPL5_ANGAN</name>
<reference evidence="1" key="2">
    <citation type="journal article" date="2015" name="Fish Shellfish Immunol.">
        <title>Early steps in the European eel (Anguilla anguilla)-Vibrio vulnificus interaction in the gills: Role of the RtxA13 toxin.</title>
        <authorList>
            <person name="Callol A."/>
            <person name="Pajuelo D."/>
            <person name="Ebbesson L."/>
            <person name="Teles M."/>
            <person name="MacKenzie S."/>
            <person name="Amaro C."/>
        </authorList>
    </citation>
    <scope>NUCLEOTIDE SEQUENCE</scope>
</reference>
<protein>
    <submittedName>
        <fullName evidence="1">Uncharacterized protein</fullName>
    </submittedName>
</protein>
<reference evidence="1" key="1">
    <citation type="submission" date="2014-11" db="EMBL/GenBank/DDBJ databases">
        <authorList>
            <person name="Amaro Gonzalez C."/>
        </authorList>
    </citation>
    <scope>NUCLEOTIDE SEQUENCE</scope>
</reference>
<accession>A0A0E9PPL5</accession>
<dbReference type="EMBL" id="GBXM01102809">
    <property type="protein sequence ID" value="JAH05768.1"/>
    <property type="molecule type" value="Transcribed_RNA"/>
</dbReference>
<sequence length="47" mass="5527">MKHRYSAAVYLQKDCRSHYLSLTSKLHFSQKARVDVPCSTLRFNVLQ</sequence>
<evidence type="ECO:0000313" key="1">
    <source>
        <dbReference type="EMBL" id="JAH05768.1"/>
    </source>
</evidence>
<proteinExistence type="predicted"/>